<keyword evidence="3" id="KW-1185">Reference proteome</keyword>
<evidence type="ECO:0000313" key="3">
    <source>
        <dbReference type="Proteomes" id="UP000615026"/>
    </source>
</evidence>
<dbReference type="InterPro" id="IPR025870">
    <property type="entry name" value="Glyoxalase-like_dom"/>
</dbReference>
<dbReference type="Pfam" id="PF13468">
    <property type="entry name" value="Glyoxalase_3"/>
    <property type="match status" value="1"/>
</dbReference>
<dbReference type="Proteomes" id="UP000615026">
    <property type="component" value="Unassembled WGS sequence"/>
</dbReference>
<accession>A0A928X019</accession>
<gene>
    <name evidence="2" type="ORF">IQ260_01780</name>
</gene>
<reference evidence="2" key="1">
    <citation type="submission" date="2020-10" db="EMBL/GenBank/DDBJ databases">
        <authorList>
            <person name="Castelo-Branco R."/>
            <person name="Eusebio N."/>
            <person name="Adriana R."/>
            <person name="Vieira A."/>
            <person name="Brugerolle De Fraissinette N."/>
            <person name="Rezende De Castro R."/>
            <person name="Schneider M.P."/>
            <person name="Vasconcelos V."/>
            <person name="Leao P.N."/>
        </authorList>
    </citation>
    <scope>NUCLEOTIDE SEQUENCE</scope>
    <source>
        <strain evidence="2">LEGE 11479</strain>
    </source>
</reference>
<dbReference type="Gene3D" id="3.10.180.10">
    <property type="entry name" value="2,3-Dihydroxybiphenyl 1,2-Dioxygenase, domain 1"/>
    <property type="match status" value="1"/>
</dbReference>
<dbReference type="InterPro" id="IPR029068">
    <property type="entry name" value="Glyas_Bleomycin-R_OHBP_Dase"/>
</dbReference>
<organism evidence="2 3">
    <name type="scientific">Leptolyngbya cf. ectocarpi LEGE 11479</name>
    <dbReference type="NCBI Taxonomy" id="1828722"/>
    <lineage>
        <taxon>Bacteria</taxon>
        <taxon>Bacillati</taxon>
        <taxon>Cyanobacteriota</taxon>
        <taxon>Cyanophyceae</taxon>
        <taxon>Leptolyngbyales</taxon>
        <taxon>Leptolyngbyaceae</taxon>
        <taxon>Leptolyngbya group</taxon>
        <taxon>Leptolyngbya</taxon>
    </lineage>
</organism>
<dbReference type="RefSeq" id="WP_193990289.1">
    <property type="nucleotide sequence ID" value="NZ_JADEXP010000006.1"/>
</dbReference>
<name>A0A928X019_LEPEC</name>
<evidence type="ECO:0000259" key="1">
    <source>
        <dbReference type="Pfam" id="PF13468"/>
    </source>
</evidence>
<dbReference type="EMBL" id="JADEXP010000006">
    <property type="protein sequence ID" value="MBE9065376.1"/>
    <property type="molecule type" value="Genomic_DNA"/>
</dbReference>
<comment type="caution">
    <text evidence="2">The sequence shown here is derived from an EMBL/GenBank/DDBJ whole genome shotgun (WGS) entry which is preliminary data.</text>
</comment>
<protein>
    <submittedName>
        <fullName evidence="2">VOC family protein</fullName>
    </submittedName>
</protein>
<feature type="domain" description="Glyoxalase-like" evidence="1">
    <location>
        <begin position="5"/>
        <end position="67"/>
    </location>
</feature>
<evidence type="ECO:0000313" key="2">
    <source>
        <dbReference type="EMBL" id="MBE9065376.1"/>
    </source>
</evidence>
<dbReference type="AlphaFoldDB" id="A0A928X019"/>
<proteinExistence type="predicted"/>
<sequence length="215" mass="24309">MILELDHVFILVEPEAKVADRLVAQGFQEGPRNTHPGQGTANRRFYFANGMLEFLWVQDADEARNGPGRDLRFSERDANPTASPFGVIFLPHKDNASLDMPFPGWHYQPAYFPPPNGFHVGANSHNIAEPLCFYFPFQTPGVPKRQPVPRNPQTISNVTIFTPSTDTKGVLELVSQADRFSVQLGREHLMKITLDNHALGRLEDFRPAMPLILYW</sequence>